<dbReference type="GeneID" id="92178876"/>
<comment type="caution">
    <text evidence="2">The sequence shown here is derived from an EMBL/GenBank/DDBJ whole genome shotgun (WGS) entry which is preliminary data.</text>
</comment>
<dbReference type="EMBL" id="JBCAWK010000003">
    <property type="protein sequence ID" value="KAK8864369.1"/>
    <property type="molecule type" value="Genomic_DNA"/>
</dbReference>
<dbReference type="RefSeq" id="XP_066804665.1">
    <property type="nucleotide sequence ID" value="XM_066944742.1"/>
</dbReference>
<gene>
    <name evidence="2" type="ORF">IAR55_001617</name>
</gene>
<evidence type="ECO:0000313" key="3">
    <source>
        <dbReference type="Proteomes" id="UP001388673"/>
    </source>
</evidence>
<evidence type="ECO:0000256" key="1">
    <source>
        <dbReference type="SAM" id="MobiDB-lite"/>
    </source>
</evidence>
<feature type="region of interest" description="Disordered" evidence="1">
    <location>
        <begin position="89"/>
        <end position="108"/>
    </location>
</feature>
<dbReference type="AlphaFoldDB" id="A0AAW0Z2H9"/>
<sequence length="108" mass="12010">MTHTKTTSTGEAPITPKVMADANALNRQLSDDSQLPKLDRLVNNSVPGSWVSNDMLLPETKTDQKEPASAFIDRISVFLFFVSPKRRVHDTLSHDNSQDQSLDEMIGL</sequence>
<accession>A0AAW0Z2H9</accession>
<evidence type="ECO:0000313" key="2">
    <source>
        <dbReference type="EMBL" id="KAK8864369.1"/>
    </source>
</evidence>
<dbReference type="KEGG" id="kne:92178876"/>
<dbReference type="Proteomes" id="UP001388673">
    <property type="component" value="Unassembled WGS sequence"/>
</dbReference>
<keyword evidence="3" id="KW-1185">Reference proteome</keyword>
<name>A0AAW0Z2H9_9TREE</name>
<proteinExistence type="predicted"/>
<protein>
    <submittedName>
        <fullName evidence="2">Uncharacterized protein</fullName>
    </submittedName>
</protein>
<reference evidence="2 3" key="1">
    <citation type="journal article" date="2024" name="bioRxiv">
        <title>Comparative genomics of Cryptococcus and Kwoniella reveals pathogenesis evolution and contrasting karyotype dynamics via intercentromeric recombination or chromosome fusion.</title>
        <authorList>
            <person name="Coelho M.A."/>
            <person name="David-Palma M."/>
            <person name="Shea T."/>
            <person name="Bowers K."/>
            <person name="McGinley-Smith S."/>
            <person name="Mohammad A.W."/>
            <person name="Gnirke A."/>
            <person name="Yurkov A.M."/>
            <person name="Nowrousian M."/>
            <person name="Sun S."/>
            <person name="Cuomo C.A."/>
            <person name="Heitman J."/>
        </authorList>
    </citation>
    <scope>NUCLEOTIDE SEQUENCE [LARGE SCALE GENOMIC DNA]</scope>
    <source>
        <strain evidence="2 3">CBS 13917</strain>
    </source>
</reference>
<organism evidence="2 3">
    <name type="scientific">Kwoniella newhampshirensis</name>
    <dbReference type="NCBI Taxonomy" id="1651941"/>
    <lineage>
        <taxon>Eukaryota</taxon>
        <taxon>Fungi</taxon>
        <taxon>Dikarya</taxon>
        <taxon>Basidiomycota</taxon>
        <taxon>Agaricomycotina</taxon>
        <taxon>Tremellomycetes</taxon>
        <taxon>Tremellales</taxon>
        <taxon>Cryptococcaceae</taxon>
        <taxon>Kwoniella</taxon>
    </lineage>
</organism>